<evidence type="ECO:0000313" key="7">
    <source>
        <dbReference type="EMBL" id="QIM54411.1"/>
    </source>
</evidence>
<proteinExistence type="predicted"/>
<organism evidence="7 8">
    <name type="scientific">Hydrogenophaga crocea</name>
    <dbReference type="NCBI Taxonomy" id="2716225"/>
    <lineage>
        <taxon>Bacteria</taxon>
        <taxon>Pseudomonadati</taxon>
        <taxon>Pseudomonadota</taxon>
        <taxon>Betaproteobacteria</taxon>
        <taxon>Burkholderiales</taxon>
        <taxon>Comamonadaceae</taxon>
        <taxon>Hydrogenophaga</taxon>
    </lineage>
</organism>
<reference evidence="7 8" key="1">
    <citation type="submission" date="2020-03" db="EMBL/GenBank/DDBJ databases">
        <title>Hydrogenophaga sp. nov. isolated from cyanobacterial mat.</title>
        <authorList>
            <person name="Thorat V."/>
            <person name="Kirdat K."/>
            <person name="Tiwarekar B."/>
            <person name="Costa E.D."/>
            <person name="Yadav A."/>
        </authorList>
    </citation>
    <scope>NUCLEOTIDE SEQUENCE [LARGE SCALE GENOMIC DNA]</scope>
    <source>
        <strain evidence="7 8">BA0156</strain>
    </source>
</reference>
<evidence type="ECO:0000256" key="5">
    <source>
        <dbReference type="ARBA" id="ARBA00023136"/>
    </source>
</evidence>
<dbReference type="GO" id="GO:0016746">
    <property type="term" value="F:acyltransferase activity"/>
    <property type="evidence" value="ECO:0007669"/>
    <property type="project" value="UniProtKB-KW"/>
</dbReference>
<dbReference type="Pfam" id="PF03279">
    <property type="entry name" value="Lip_A_acyltrans"/>
    <property type="match status" value="1"/>
</dbReference>
<evidence type="ECO:0000256" key="6">
    <source>
        <dbReference type="ARBA" id="ARBA00023315"/>
    </source>
</evidence>
<dbReference type="AlphaFoldDB" id="A0A6G8IML3"/>
<evidence type="ECO:0000256" key="4">
    <source>
        <dbReference type="ARBA" id="ARBA00022679"/>
    </source>
</evidence>
<keyword evidence="5" id="KW-0472">Membrane</keyword>
<dbReference type="InterPro" id="IPR004960">
    <property type="entry name" value="LipA_acyltrans"/>
</dbReference>
<gene>
    <name evidence="7" type="ORF">G9Q37_20710</name>
</gene>
<dbReference type="PANTHER" id="PTHR30606:SF9">
    <property type="entry name" value="LIPID A BIOSYNTHESIS LAUROYLTRANSFERASE"/>
    <property type="match status" value="1"/>
</dbReference>
<keyword evidence="3" id="KW-0997">Cell inner membrane</keyword>
<protein>
    <submittedName>
        <fullName evidence="7">Lipid A biosynthesis acyltransferase</fullName>
    </submittedName>
</protein>
<dbReference type="Proteomes" id="UP000503162">
    <property type="component" value="Chromosome"/>
</dbReference>
<dbReference type="PANTHER" id="PTHR30606">
    <property type="entry name" value="LIPID A BIOSYNTHESIS LAUROYL ACYLTRANSFERASE"/>
    <property type="match status" value="1"/>
</dbReference>
<dbReference type="PIRSF" id="PIRSF026649">
    <property type="entry name" value="MsbB"/>
    <property type="match status" value="1"/>
</dbReference>
<keyword evidence="2" id="KW-1003">Cell membrane</keyword>
<dbReference type="GO" id="GO:0005886">
    <property type="term" value="C:plasma membrane"/>
    <property type="evidence" value="ECO:0007669"/>
    <property type="project" value="UniProtKB-SubCell"/>
</dbReference>
<evidence type="ECO:0000313" key="8">
    <source>
        <dbReference type="Proteomes" id="UP000503162"/>
    </source>
</evidence>
<sequence>MTEPAKDAPSLDDPPASLGARLGIGFMRVLARLPLSWVRALGWVLGQVLHTVAGRRRRIARTNWAACFPEQSEAERDAAVRRHFVYFAQAWLDRSWLWEAPDEVVKRRLVLKGDLAVFDGNTPTVIFAPHFVGLDAGGLALTAKLPRRFCTVYAEQLNADIDRWMAAGRQRFGQPHVVNKRQGLRPIVAAVRDGFPLYLLPDMDHGERDAVFVPFFGVLAATVTSLPRLARLGKAQVVPVLTRLVPEGYEVTVLPPWQGYPGGTVEEDTAEMNRQLEGFIRTMPEQYYWVHKRFKTRPPGEPPFYTGV</sequence>
<keyword evidence="6 7" id="KW-0012">Acyltransferase</keyword>
<dbReference type="CDD" id="cd07984">
    <property type="entry name" value="LPLAT_LABLAT-like"/>
    <property type="match status" value="1"/>
</dbReference>
<name>A0A6G8IML3_9BURK</name>
<accession>A0A6G8IML3</accession>
<dbReference type="GO" id="GO:0009247">
    <property type="term" value="P:glycolipid biosynthetic process"/>
    <property type="evidence" value="ECO:0007669"/>
    <property type="project" value="UniProtKB-ARBA"/>
</dbReference>
<dbReference type="KEGG" id="hcz:G9Q37_20710"/>
<dbReference type="EMBL" id="CP049989">
    <property type="protein sequence ID" value="QIM54411.1"/>
    <property type="molecule type" value="Genomic_DNA"/>
</dbReference>
<comment type="subcellular location">
    <subcellularLocation>
        <location evidence="1">Cell inner membrane</location>
    </subcellularLocation>
</comment>
<keyword evidence="8" id="KW-1185">Reference proteome</keyword>
<keyword evidence="4 7" id="KW-0808">Transferase</keyword>
<evidence type="ECO:0000256" key="2">
    <source>
        <dbReference type="ARBA" id="ARBA00022475"/>
    </source>
</evidence>
<dbReference type="RefSeq" id="WP_166230352.1">
    <property type="nucleotide sequence ID" value="NZ_CP049989.1"/>
</dbReference>
<evidence type="ECO:0000256" key="3">
    <source>
        <dbReference type="ARBA" id="ARBA00022519"/>
    </source>
</evidence>
<evidence type="ECO:0000256" key="1">
    <source>
        <dbReference type="ARBA" id="ARBA00004533"/>
    </source>
</evidence>